<accession>A0ABD2JSP1</accession>
<comment type="caution">
    <text evidence="2">The sequence shown here is derived from an EMBL/GenBank/DDBJ whole genome shotgun (WGS) entry which is preliminary data.</text>
</comment>
<organism evidence="2 3">
    <name type="scientific">Heterodera trifolii</name>
    <dbReference type="NCBI Taxonomy" id="157864"/>
    <lineage>
        <taxon>Eukaryota</taxon>
        <taxon>Metazoa</taxon>
        <taxon>Ecdysozoa</taxon>
        <taxon>Nematoda</taxon>
        <taxon>Chromadorea</taxon>
        <taxon>Rhabditida</taxon>
        <taxon>Tylenchina</taxon>
        <taxon>Tylenchomorpha</taxon>
        <taxon>Tylenchoidea</taxon>
        <taxon>Heteroderidae</taxon>
        <taxon>Heteroderinae</taxon>
        <taxon>Heterodera</taxon>
    </lineage>
</organism>
<evidence type="ECO:0000313" key="3">
    <source>
        <dbReference type="Proteomes" id="UP001620626"/>
    </source>
</evidence>
<feature type="region of interest" description="Disordered" evidence="1">
    <location>
        <begin position="218"/>
        <end position="243"/>
    </location>
</feature>
<keyword evidence="3" id="KW-1185">Reference proteome</keyword>
<reference evidence="2 3" key="1">
    <citation type="submission" date="2024-10" db="EMBL/GenBank/DDBJ databases">
        <authorList>
            <person name="Kim D."/>
        </authorList>
    </citation>
    <scope>NUCLEOTIDE SEQUENCE [LARGE SCALE GENOMIC DNA]</scope>
    <source>
        <strain evidence="2">BH-2024</strain>
    </source>
</reference>
<feature type="region of interest" description="Disordered" evidence="1">
    <location>
        <begin position="144"/>
        <end position="163"/>
    </location>
</feature>
<dbReference type="AlphaFoldDB" id="A0ABD2JSP1"/>
<dbReference type="EMBL" id="JBICBT010000911">
    <property type="protein sequence ID" value="KAL3093604.1"/>
    <property type="molecule type" value="Genomic_DNA"/>
</dbReference>
<evidence type="ECO:0000313" key="2">
    <source>
        <dbReference type="EMBL" id="KAL3093604.1"/>
    </source>
</evidence>
<sequence>MMQDICVLGERGQNVRSIGRAESSASWRSVGRAFPPPPLGHPFLLLYNFLGSFVVRPCVDGCTVRSTTHRIASAGRPILRPSARARRSLLLCAVCVWRGVAAVCLMGENAGGGGGREKQTNDDDDGRVGGWRREGGISEELGVRRSDKIWDKREPGGTGGGPDGWLKLITQPLAQQQHREFGDQIFDREKIWGGPRGTSRTGINGTEGKWLIKVQEVGQRKGGDQMDTKGKLWNDQTLRRELD</sequence>
<gene>
    <name evidence="2" type="ORF">niasHT_021670</name>
</gene>
<feature type="compositionally biased region" description="Basic and acidic residues" evidence="1">
    <location>
        <begin position="144"/>
        <end position="155"/>
    </location>
</feature>
<name>A0ABD2JSP1_9BILA</name>
<proteinExistence type="predicted"/>
<evidence type="ECO:0000256" key="1">
    <source>
        <dbReference type="SAM" id="MobiDB-lite"/>
    </source>
</evidence>
<dbReference type="Proteomes" id="UP001620626">
    <property type="component" value="Unassembled WGS sequence"/>
</dbReference>
<feature type="region of interest" description="Disordered" evidence="1">
    <location>
        <begin position="111"/>
        <end position="133"/>
    </location>
</feature>
<protein>
    <submittedName>
        <fullName evidence="2">Uncharacterized protein</fullName>
    </submittedName>
</protein>